<comment type="caution">
    <text evidence="7">The sequence shown here is derived from an EMBL/GenBank/DDBJ whole genome shotgun (WGS) entry which is preliminary data.</text>
</comment>
<dbReference type="PRINTS" id="PR00633">
    <property type="entry name" value="RCCNDNSATION"/>
</dbReference>
<sequence length="1316" mass="138388">MSLGRYYPVKVLSLWLSLALLMSTALSGSHAFSAAESGPLVLSTAPADQESNVAIDRPIVVTFDETVQQGNNFSLITLYDQNKLAQVPVATSIDGHQLTLSPEISLSYGTAYKAYVPSGSVQSANGIILQNSYVIEFVTLAEPLSVASMEPSPEAEGVVLDRPITMAFNLPLDSIYESRLNLTAGLIAVPFFVEIQDNLLILQPLHDLEAATSYTVSLGIGSVTASNGQTLQGAYASTFTTGTVSESAMDVPALQVIRTTPSDREEDVELGVPITVDFNTTVQEGPSISGIRLKKQEEEIPYSITINGTRLTIIPDQGLEEQTYYTVILPTDAVLSEEGSALEAAYRFGFRTEGSMEVVLKQRLSAGDDHTLYLDADGTVWAWGVNRSGQLGDGTTTSSRLPIQVLQAADGEGRAAPLDGVISVSGGGNYSAVLRADGTVWTWGGNRSGQLGDGTTNDRSVPVQVVIGDGVGGLSAISSLSGGMEHIVALASDGTVWSWGANEYGQLGNATFSSSGVPVQVLDASDHGALSGIVAIAAGAYHSLALKADGTVWSWGLNSHGQLGDGSTVNRSLPVQAVSGNEAEMLANAIAVDGGSGHSIALLEDGTVWAWGANDQGQLGDGSKEDRLYPVQVKSANEEDPLSSIVAVGSGATFSTALTAEGTVWTWGDNAFGQLGDGTSLDRDIPVQVTGDQGAGQLTGVTRTSAGGSHVAVMRDDHSIWSWGLNEFGQLGNDTDSNYAYPVELVWSPQLTVESSYPEQNGTVSTLTPTLTVTFNYDIQQGNDFDRVVLQYGDEQVALEQTIEGNQLQLTPVEPLLPGAVYELLIPEEAVYSEEIDTTDETYTSLNLAMFMASLGNEVQMLSATTSSTLYTLTFTTVAGTTESRQLLDAGYDHTLLVKLDGSVWATGSNTYGQLGDGTTTNQSELVRVRNSDGTGYLSDVYSVSTGLYRSLAVKTDGTVWSWGYNSSYGALGNGSTTNSPLPVQVVGSGGTGALNNVIAVSAGYSHSLALKADGTVWSWGNNVVGMLGNATLVTSKTPVQVVNSTNTGGLTNVIAISAGYDHSLTLLADGTVWSWGNNDYGQLGTNSIVMSTKPVQVKGTGGTGVLSNIIAIEAGNQSSFALASDGTVWSWGNNYYGKLGDGTMTTRKAPVQVLGIGGTGVLSGVIAISTGYQHSVALKSDGTIYAWGFNNNGQLGNNTKVANKSPVQVVGINGTGIMTGVCAISAGQYFVVAITNDGVPWGWGNNDSGQLGDGTTTASLYPVSFINQEKYHYFYSPANQVTEFSYYKGINVYRRLYTYDLNGNLINTTTAQFTF</sequence>
<dbReference type="GO" id="GO:0005085">
    <property type="term" value="F:guanyl-nucleotide exchange factor activity"/>
    <property type="evidence" value="ECO:0007669"/>
    <property type="project" value="TreeGrafter"/>
</dbReference>
<evidence type="ECO:0000259" key="6">
    <source>
        <dbReference type="Pfam" id="PF25390"/>
    </source>
</evidence>
<evidence type="ECO:0000313" key="8">
    <source>
        <dbReference type="Proteomes" id="UP000310636"/>
    </source>
</evidence>
<proteinExistence type="predicted"/>
<dbReference type="EMBL" id="SSOB01000056">
    <property type="protein sequence ID" value="THF73413.1"/>
    <property type="molecule type" value="Genomic_DNA"/>
</dbReference>
<feature type="domain" description="SbsA Ig-like" evidence="5">
    <location>
        <begin position="750"/>
        <end position="832"/>
    </location>
</feature>
<dbReference type="Proteomes" id="UP000310636">
    <property type="component" value="Unassembled WGS sequence"/>
</dbReference>
<dbReference type="InterPro" id="IPR009091">
    <property type="entry name" value="RCC1/BLIP-II"/>
</dbReference>
<evidence type="ECO:0000259" key="5">
    <source>
        <dbReference type="Pfam" id="PF13205"/>
    </source>
</evidence>
<feature type="domain" description="RCC1-like" evidence="6">
    <location>
        <begin position="940"/>
        <end position="1264"/>
    </location>
</feature>
<dbReference type="SUPFAM" id="SSF50985">
    <property type="entry name" value="RCC1/BLIP-II"/>
    <property type="match status" value="3"/>
</dbReference>
<protein>
    <recommendedName>
        <fullName evidence="9">SbsA Ig-like domain-containing protein</fullName>
    </recommendedName>
</protein>
<accession>A0A4S4BG84</accession>
<dbReference type="InterPro" id="IPR051553">
    <property type="entry name" value="Ran_GTPase-activating"/>
</dbReference>
<dbReference type="Pfam" id="PF13205">
    <property type="entry name" value="Big_5"/>
    <property type="match status" value="4"/>
</dbReference>
<keyword evidence="2 4" id="KW-0732">Signal</keyword>
<feature type="domain" description="RCC1-like" evidence="6">
    <location>
        <begin position="362"/>
        <end position="689"/>
    </location>
</feature>
<keyword evidence="8" id="KW-1185">Reference proteome</keyword>
<dbReference type="Pfam" id="PF13540">
    <property type="entry name" value="RCC1_2"/>
    <property type="match status" value="1"/>
</dbReference>
<dbReference type="Pfam" id="PF25390">
    <property type="entry name" value="WD40_RLD"/>
    <property type="match status" value="2"/>
</dbReference>
<keyword evidence="3" id="KW-0677">Repeat</keyword>
<evidence type="ECO:0008006" key="9">
    <source>
        <dbReference type="Google" id="ProtNLM"/>
    </source>
</evidence>
<feature type="domain" description="SbsA Ig-like" evidence="5">
    <location>
        <begin position="37"/>
        <end position="139"/>
    </location>
</feature>
<dbReference type="PANTHER" id="PTHR45982">
    <property type="entry name" value="REGULATOR OF CHROMOSOME CONDENSATION"/>
    <property type="match status" value="1"/>
</dbReference>
<dbReference type="Gene3D" id="2.130.10.30">
    <property type="entry name" value="Regulator of chromosome condensation 1/beta-lactamase-inhibitor protein II"/>
    <property type="match status" value="4"/>
</dbReference>
<evidence type="ECO:0000256" key="4">
    <source>
        <dbReference type="SAM" id="SignalP"/>
    </source>
</evidence>
<gene>
    <name evidence="7" type="ORF">E6C55_29405</name>
</gene>
<name>A0A4S4BG84_9BACL</name>
<dbReference type="PROSITE" id="PS00626">
    <property type="entry name" value="RCC1_2"/>
    <property type="match status" value="6"/>
</dbReference>
<dbReference type="OrthoDB" id="27389at2"/>
<dbReference type="RefSeq" id="WP_136373407.1">
    <property type="nucleotide sequence ID" value="NZ_SSOB01000056.1"/>
</dbReference>
<feature type="chain" id="PRO_5020801693" description="SbsA Ig-like domain-containing protein" evidence="4">
    <location>
        <begin position="32"/>
        <end position="1316"/>
    </location>
</feature>
<dbReference type="InterPro" id="IPR000408">
    <property type="entry name" value="Reg_chr_condens"/>
</dbReference>
<feature type="domain" description="SbsA Ig-like" evidence="5">
    <location>
        <begin position="142"/>
        <end position="241"/>
    </location>
</feature>
<dbReference type="Pfam" id="PF00415">
    <property type="entry name" value="RCC1"/>
    <property type="match status" value="1"/>
</dbReference>
<organism evidence="7 8">
    <name type="scientific">Cohnella fermenti</name>
    <dbReference type="NCBI Taxonomy" id="2565925"/>
    <lineage>
        <taxon>Bacteria</taxon>
        <taxon>Bacillati</taxon>
        <taxon>Bacillota</taxon>
        <taxon>Bacilli</taxon>
        <taxon>Bacillales</taxon>
        <taxon>Paenibacillaceae</taxon>
        <taxon>Cohnella</taxon>
    </lineage>
</organism>
<evidence type="ECO:0000313" key="7">
    <source>
        <dbReference type="EMBL" id="THF73413.1"/>
    </source>
</evidence>
<feature type="signal peptide" evidence="4">
    <location>
        <begin position="1"/>
        <end position="31"/>
    </location>
</feature>
<keyword evidence="1" id="KW-0344">Guanine-nucleotide releasing factor</keyword>
<feature type="domain" description="SbsA Ig-like" evidence="5">
    <location>
        <begin position="251"/>
        <end position="352"/>
    </location>
</feature>
<dbReference type="InterPro" id="IPR032812">
    <property type="entry name" value="SbsA_Ig"/>
</dbReference>
<evidence type="ECO:0000256" key="1">
    <source>
        <dbReference type="ARBA" id="ARBA00022658"/>
    </source>
</evidence>
<dbReference type="PANTHER" id="PTHR45982:SF1">
    <property type="entry name" value="REGULATOR OF CHROMOSOME CONDENSATION"/>
    <property type="match status" value="1"/>
</dbReference>
<dbReference type="GO" id="GO:0005737">
    <property type="term" value="C:cytoplasm"/>
    <property type="evidence" value="ECO:0007669"/>
    <property type="project" value="TreeGrafter"/>
</dbReference>
<dbReference type="PROSITE" id="PS50012">
    <property type="entry name" value="RCC1_3"/>
    <property type="match status" value="12"/>
</dbReference>
<evidence type="ECO:0000256" key="2">
    <source>
        <dbReference type="ARBA" id="ARBA00022729"/>
    </source>
</evidence>
<dbReference type="InterPro" id="IPR058923">
    <property type="entry name" value="RCC1-like_dom"/>
</dbReference>
<evidence type="ECO:0000256" key="3">
    <source>
        <dbReference type="ARBA" id="ARBA00022737"/>
    </source>
</evidence>
<reference evidence="7 8" key="1">
    <citation type="submission" date="2019-04" db="EMBL/GenBank/DDBJ databases">
        <title>Cohnella sp. nov. isolated from preserved vegetables.</title>
        <authorList>
            <person name="Lin S.-Y."/>
            <person name="Hung M.-H."/>
            <person name="Young C.-C."/>
        </authorList>
    </citation>
    <scope>NUCLEOTIDE SEQUENCE [LARGE SCALE GENOMIC DNA]</scope>
    <source>
        <strain evidence="7 8">CC-MHH1044</strain>
    </source>
</reference>